<feature type="region of interest" description="Disordered" evidence="1">
    <location>
        <begin position="316"/>
        <end position="339"/>
    </location>
</feature>
<reference evidence="2" key="1">
    <citation type="submission" date="2020-11" db="EMBL/GenBank/DDBJ databases">
        <authorList>
            <consortium name="DOE Joint Genome Institute"/>
            <person name="Ahrendt S."/>
            <person name="Riley R."/>
            <person name="Andreopoulos W."/>
            <person name="Labutti K."/>
            <person name="Pangilinan J."/>
            <person name="Ruiz-Duenas F.J."/>
            <person name="Barrasa J.M."/>
            <person name="Sanchez-Garcia M."/>
            <person name="Camarero S."/>
            <person name="Miyauchi S."/>
            <person name="Serrano A."/>
            <person name="Linde D."/>
            <person name="Babiker R."/>
            <person name="Drula E."/>
            <person name="Ayuso-Fernandez I."/>
            <person name="Pacheco R."/>
            <person name="Padilla G."/>
            <person name="Ferreira P."/>
            <person name="Barriuso J."/>
            <person name="Kellner H."/>
            <person name="Castanera R."/>
            <person name="Alfaro M."/>
            <person name="Ramirez L."/>
            <person name="Pisabarro A.G."/>
            <person name="Kuo A."/>
            <person name="Tritt A."/>
            <person name="Lipzen A."/>
            <person name="He G."/>
            <person name="Yan M."/>
            <person name="Ng V."/>
            <person name="Cullen D."/>
            <person name="Martin F."/>
            <person name="Rosso M.-N."/>
            <person name="Henrissat B."/>
            <person name="Hibbett D."/>
            <person name="Martinez A.T."/>
            <person name="Grigoriev I.V."/>
        </authorList>
    </citation>
    <scope>NUCLEOTIDE SEQUENCE</scope>
    <source>
        <strain evidence="2">CBS 506.95</strain>
    </source>
</reference>
<feature type="region of interest" description="Disordered" evidence="1">
    <location>
        <begin position="101"/>
        <end position="172"/>
    </location>
</feature>
<gene>
    <name evidence="2" type="ORF">CPB83DRAFT_843859</name>
</gene>
<feature type="compositionally biased region" description="Basic residues" evidence="1">
    <location>
        <begin position="119"/>
        <end position="128"/>
    </location>
</feature>
<feature type="compositionally biased region" description="Polar residues" evidence="1">
    <location>
        <begin position="234"/>
        <end position="244"/>
    </location>
</feature>
<dbReference type="PANTHER" id="PTHR40635">
    <property type="match status" value="1"/>
</dbReference>
<evidence type="ECO:0000256" key="1">
    <source>
        <dbReference type="SAM" id="MobiDB-lite"/>
    </source>
</evidence>
<evidence type="ECO:0000313" key="3">
    <source>
        <dbReference type="Proteomes" id="UP000807306"/>
    </source>
</evidence>
<sequence length="339" mass="37905">MSFKTRNCYYLRISNSTVLPVYVYLDERHVHWMSDTVLQHVLSDLRPNILPKLKAEAELLIAATSSTKKPTVDTHRGETYQFCYFLRKTEPHSVVLKSRTFSAAPQQSPRPPQPPKVSQNKKGKRKAASSKPSSSQKKRVKTANPIVVGSSDEEDITMDGAQDNDYLPPGLTDENDAMTLDVEEEEAKPKPILGLKYQGFSIYGSCLCIVVEPWPVVRTMTGVAAALAKMPAKPSQSRIGSNKQPLFLPEEPEEEPARDKVSDADPKIKRYVNKSYLKQVLNEVIELSDDSDEHDDEVGMMELTQVLRNAGDIRAGAMNDDEDMDGSVLFGDADEYREL</sequence>
<feature type="region of interest" description="Disordered" evidence="1">
    <location>
        <begin position="232"/>
        <end position="263"/>
    </location>
</feature>
<comment type="caution">
    <text evidence="2">The sequence shown here is derived from an EMBL/GenBank/DDBJ whole genome shotgun (WGS) entry which is preliminary data.</text>
</comment>
<keyword evidence="3" id="KW-1185">Reference proteome</keyword>
<proteinExistence type="predicted"/>
<name>A0A9P6ESV4_9AGAR</name>
<dbReference type="PANTHER" id="PTHR40635:SF1">
    <property type="match status" value="1"/>
</dbReference>
<evidence type="ECO:0000313" key="2">
    <source>
        <dbReference type="EMBL" id="KAF9534208.1"/>
    </source>
</evidence>
<dbReference type="Proteomes" id="UP000807306">
    <property type="component" value="Unassembled WGS sequence"/>
</dbReference>
<dbReference type="EMBL" id="MU157826">
    <property type="protein sequence ID" value="KAF9534208.1"/>
    <property type="molecule type" value="Genomic_DNA"/>
</dbReference>
<accession>A0A9P6ESV4</accession>
<organism evidence="2 3">
    <name type="scientific">Crepidotus variabilis</name>
    <dbReference type="NCBI Taxonomy" id="179855"/>
    <lineage>
        <taxon>Eukaryota</taxon>
        <taxon>Fungi</taxon>
        <taxon>Dikarya</taxon>
        <taxon>Basidiomycota</taxon>
        <taxon>Agaricomycotina</taxon>
        <taxon>Agaricomycetes</taxon>
        <taxon>Agaricomycetidae</taxon>
        <taxon>Agaricales</taxon>
        <taxon>Agaricineae</taxon>
        <taxon>Crepidotaceae</taxon>
        <taxon>Crepidotus</taxon>
    </lineage>
</organism>
<dbReference type="AlphaFoldDB" id="A0A9P6ESV4"/>
<protein>
    <submittedName>
        <fullName evidence="2">Uncharacterized protein</fullName>
    </submittedName>
</protein>
<dbReference type="OrthoDB" id="5374757at2759"/>